<dbReference type="Proteomes" id="UP000659496">
    <property type="component" value="Unassembled WGS sequence"/>
</dbReference>
<keyword evidence="4" id="KW-1185">Reference proteome</keyword>
<name>A0ABR8PN20_9BACL</name>
<dbReference type="EMBL" id="JACSQY010000013">
    <property type="protein sequence ID" value="MBD7909474.1"/>
    <property type="molecule type" value="Genomic_DNA"/>
</dbReference>
<gene>
    <name evidence="3" type="ORF">H9659_14140</name>
</gene>
<organism evidence="3 4">
    <name type="scientific">Sporosarcina gallistercoris</name>
    <dbReference type="NCBI Taxonomy" id="2762245"/>
    <lineage>
        <taxon>Bacteria</taxon>
        <taxon>Bacillati</taxon>
        <taxon>Bacillota</taxon>
        <taxon>Bacilli</taxon>
        <taxon>Bacillales</taxon>
        <taxon>Caryophanaceae</taxon>
        <taxon>Sporosarcina</taxon>
    </lineage>
</organism>
<dbReference type="InterPro" id="IPR025007">
    <property type="entry name" value="DUF3899"/>
</dbReference>
<feature type="domain" description="DUF3899" evidence="2">
    <location>
        <begin position="32"/>
        <end position="85"/>
    </location>
</feature>
<evidence type="ECO:0000256" key="1">
    <source>
        <dbReference type="SAM" id="Phobius"/>
    </source>
</evidence>
<comment type="caution">
    <text evidence="3">The sequence shown here is derived from an EMBL/GenBank/DDBJ whole genome shotgun (WGS) entry which is preliminary data.</text>
</comment>
<keyword evidence="1" id="KW-1133">Transmembrane helix</keyword>
<feature type="transmembrane region" description="Helical" evidence="1">
    <location>
        <begin position="93"/>
        <end position="113"/>
    </location>
</feature>
<keyword evidence="1" id="KW-0472">Membrane</keyword>
<keyword evidence="1" id="KW-0812">Transmembrane</keyword>
<evidence type="ECO:0000259" key="2">
    <source>
        <dbReference type="Pfam" id="PF13038"/>
    </source>
</evidence>
<feature type="transmembrane region" description="Helical" evidence="1">
    <location>
        <begin position="34"/>
        <end position="52"/>
    </location>
</feature>
<dbReference type="Pfam" id="PF13038">
    <property type="entry name" value="DUF3899"/>
    <property type="match status" value="1"/>
</dbReference>
<accession>A0ABR8PN20</accession>
<protein>
    <submittedName>
        <fullName evidence="3">DUF3899 domain-containing protein</fullName>
    </submittedName>
</protein>
<proteinExistence type="predicted"/>
<evidence type="ECO:0000313" key="3">
    <source>
        <dbReference type="EMBL" id="MBD7909474.1"/>
    </source>
</evidence>
<dbReference type="RefSeq" id="WP_191691700.1">
    <property type="nucleotide sequence ID" value="NZ_JACSQY010000013.1"/>
</dbReference>
<reference evidence="3 4" key="1">
    <citation type="submission" date="2020-08" db="EMBL/GenBank/DDBJ databases">
        <title>A Genomic Blueprint of the Chicken Gut Microbiome.</title>
        <authorList>
            <person name="Gilroy R."/>
            <person name="Ravi A."/>
            <person name="Getino M."/>
            <person name="Pursley I."/>
            <person name="Horton D.L."/>
            <person name="Alikhan N.-F."/>
            <person name="Baker D."/>
            <person name="Gharbi K."/>
            <person name="Hall N."/>
            <person name="Watson M."/>
            <person name="Adriaenssens E.M."/>
            <person name="Foster-Nyarko E."/>
            <person name="Jarju S."/>
            <person name="Secka A."/>
            <person name="Antonio M."/>
            <person name="Oren A."/>
            <person name="Chaudhuri R."/>
            <person name="La Ragione R.M."/>
            <person name="Hildebrand F."/>
            <person name="Pallen M.J."/>
        </authorList>
    </citation>
    <scope>NUCLEOTIDE SEQUENCE [LARGE SCALE GENOMIC DNA]</scope>
    <source>
        <strain evidence="3 4">Sa3CUA8</strain>
    </source>
</reference>
<sequence>MKKIALLFLFGQFIIFILSFLLNAGISLLSYINTSFYVGGLLLFVGGIIYIFRTGSFDFFNSSMRKVLSLKHTKEDLDSMRSPSEVFSMSPKVFFQAGIPIFLMMFIAMGFYYS</sequence>
<evidence type="ECO:0000313" key="4">
    <source>
        <dbReference type="Proteomes" id="UP000659496"/>
    </source>
</evidence>